<accession>A0A4Y2GU96</accession>
<evidence type="ECO:0000313" key="1">
    <source>
        <dbReference type="EMBL" id="GBM56687.1"/>
    </source>
</evidence>
<keyword evidence="2" id="KW-1185">Reference proteome</keyword>
<evidence type="ECO:0000313" key="2">
    <source>
        <dbReference type="Proteomes" id="UP000499080"/>
    </source>
</evidence>
<reference evidence="1 2" key="1">
    <citation type="journal article" date="2019" name="Sci. Rep.">
        <title>Orb-weaving spider Araneus ventricosus genome elucidates the spidroin gene catalogue.</title>
        <authorList>
            <person name="Kono N."/>
            <person name="Nakamura H."/>
            <person name="Ohtoshi R."/>
            <person name="Moran D.A.P."/>
            <person name="Shinohara A."/>
            <person name="Yoshida Y."/>
            <person name="Fujiwara M."/>
            <person name="Mori M."/>
            <person name="Tomita M."/>
            <person name="Arakawa K."/>
        </authorList>
    </citation>
    <scope>NUCLEOTIDE SEQUENCE [LARGE SCALE GENOMIC DNA]</scope>
</reference>
<dbReference type="Proteomes" id="UP000499080">
    <property type="component" value="Unassembled WGS sequence"/>
</dbReference>
<organism evidence="1 2">
    <name type="scientific">Araneus ventricosus</name>
    <name type="common">Orbweaver spider</name>
    <name type="synonym">Epeira ventricosa</name>
    <dbReference type="NCBI Taxonomy" id="182803"/>
    <lineage>
        <taxon>Eukaryota</taxon>
        <taxon>Metazoa</taxon>
        <taxon>Ecdysozoa</taxon>
        <taxon>Arthropoda</taxon>
        <taxon>Chelicerata</taxon>
        <taxon>Arachnida</taxon>
        <taxon>Araneae</taxon>
        <taxon>Araneomorphae</taxon>
        <taxon>Entelegynae</taxon>
        <taxon>Araneoidea</taxon>
        <taxon>Araneidae</taxon>
        <taxon>Araneus</taxon>
    </lineage>
</organism>
<protein>
    <recommendedName>
        <fullName evidence="3">PiggyBac transposable element-derived protein domain-containing protein</fullName>
    </recommendedName>
</protein>
<proteinExistence type="predicted"/>
<sequence>MRLFSSSEDECEENDQNIETSIDGTIWQKIQQGSGPGRSPLHTTFREISGPTGYAKRNIMKGKVRSAFSLILDQCIMNHIKMCTESEASRVLGSEWSLTSADSTTISESRKTCKIGYCKKKKNICSTCKKYVCGKCLRERPSICKKFDDN</sequence>
<dbReference type="OrthoDB" id="8123139at2759"/>
<comment type="caution">
    <text evidence="1">The sequence shown here is derived from an EMBL/GenBank/DDBJ whole genome shotgun (WGS) entry which is preliminary data.</text>
</comment>
<gene>
    <name evidence="1" type="ORF">AVEN_98177_1</name>
</gene>
<dbReference type="EMBL" id="BGPR01001559">
    <property type="protein sequence ID" value="GBM56687.1"/>
    <property type="molecule type" value="Genomic_DNA"/>
</dbReference>
<dbReference type="AlphaFoldDB" id="A0A4Y2GU96"/>
<name>A0A4Y2GU96_ARAVE</name>
<evidence type="ECO:0008006" key="3">
    <source>
        <dbReference type="Google" id="ProtNLM"/>
    </source>
</evidence>